<keyword evidence="1" id="KW-0812">Transmembrane</keyword>
<proteinExistence type="predicted"/>
<feature type="transmembrane region" description="Helical" evidence="1">
    <location>
        <begin position="12"/>
        <end position="35"/>
    </location>
</feature>
<sequence>MLKNLNLLQKIIILLPSVILLIVGLIVLIIMKLVIKDCKTFKKYIGDDLVEDDFIGGYFNFFNYCTELEKKQFEEINYTVTTAGIIFLILGIVYFFVSYIIMRGLSLLIN</sequence>
<keyword evidence="1" id="KW-0472">Membrane</keyword>
<reference evidence="2" key="1">
    <citation type="journal article" date="2019" name="Philos. Trans. R. Soc. Lond., B, Biol. Sci.">
        <title>Targeted metagenomic recovery of four divergent viruses reveals shared and distinctive characteristics of giant viruses of marine eukaryotes.</title>
        <authorList>
            <person name="Needham D.M."/>
            <person name="Poirier C."/>
            <person name="Hehenberger E."/>
            <person name="Jimenez V."/>
            <person name="Swalwell J.E."/>
            <person name="Santoro A.E."/>
            <person name="Worden A.Z."/>
        </authorList>
    </citation>
    <scope>NUCLEOTIDE SEQUENCE</scope>
    <source>
        <strain evidence="2">MPacV-611</strain>
    </source>
</reference>
<feature type="transmembrane region" description="Helical" evidence="1">
    <location>
        <begin position="78"/>
        <end position="102"/>
    </location>
</feature>
<evidence type="ECO:0000256" key="1">
    <source>
        <dbReference type="SAM" id="Phobius"/>
    </source>
</evidence>
<name>A0A5J6VK33_9VIRU</name>
<keyword evidence="1" id="KW-1133">Transmembrane helix</keyword>
<evidence type="ECO:0000313" key="2">
    <source>
        <dbReference type="EMBL" id="QFG74495.1"/>
    </source>
</evidence>
<dbReference type="EMBL" id="MN448289">
    <property type="protein sequence ID" value="QFG74495.1"/>
    <property type="molecule type" value="Genomic_DNA"/>
</dbReference>
<organism evidence="2">
    <name type="scientific">Megaviridae environmental sample</name>
    <dbReference type="NCBI Taxonomy" id="1737588"/>
    <lineage>
        <taxon>Viruses</taxon>
        <taxon>Varidnaviria</taxon>
        <taxon>Bamfordvirae</taxon>
        <taxon>Nucleocytoviricota</taxon>
        <taxon>Megaviricetes</taxon>
        <taxon>Imitervirales</taxon>
        <taxon>Mimiviridae</taxon>
        <taxon>environmental samples</taxon>
    </lineage>
</organism>
<accession>A0A5J6VK33</accession>
<protein>
    <submittedName>
        <fullName evidence="2">Uncharacterized protein</fullName>
    </submittedName>
</protein>